<dbReference type="Proteomes" id="UP001056120">
    <property type="component" value="Linkage Group LG07"/>
</dbReference>
<reference evidence="2" key="1">
    <citation type="journal article" date="2022" name="Mol. Ecol. Resour.">
        <title>The genomes of chicory, endive, great burdock and yacon provide insights into Asteraceae palaeo-polyploidization history and plant inulin production.</title>
        <authorList>
            <person name="Fan W."/>
            <person name="Wang S."/>
            <person name="Wang H."/>
            <person name="Wang A."/>
            <person name="Jiang F."/>
            <person name="Liu H."/>
            <person name="Zhao H."/>
            <person name="Xu D."/>
            <person name="Zhang Y."/>
        </authorList>
    </citation>
    <scope>NUCLEOTIDE SEQUENCE [LARGE SCALE GENOMIC DNA]</scope>
    <source>
        <strain evidence="2">cv. Yunnan</strain>
    </source>
</reference>
<evidence type="ECO:0000313" key="2">
    <source>
        <dbReference type="Proteomes" id="UP001056120"/>
    </source>
</evidence>
<protein>
    <submittedName>
        <fullName evidence="1">Uncharacterized protein</fullName>
    </submittedName>
</protein>
<keyword evidence="2" id="KW-1185">Reference proteome</keyword>
<reference evidence="1 2" key="2">
    <citation type="journal article" date="2022" name="Mol. Ecol. Resour.">
        <title>The genomes of chicory, endive, great burdock and yacon provide insights into Asteraceae paleo-polyploidization history and plant inulin production.</title>
        <authorList>
            <person name="Fan W."/>
            <person name="Wang S."/>
            <person name="Wang H."/>
            <person name="Wang A."/>
            <person name="Jiang F."/>
            <person name="Liu H."/>
            <person name="Zhao H."/>
            <person name="Xu D."/>
            <person name="Zhang Y."/>
        </authorList>
    </citation>
    <scope>NUCLEOTIDE SEQUENCE [LARGE SCALE GENOMIC DNA]</scope>
    <source>
        <strain evidence="2">cv. Yunnan</strain>
        <tissue evidence="1">Leaves</tissue>
    </source>
</reference>
<accession>A0ACB9IU22</accession>
<evidence type="ECO:0000313" key="1">
    <source>
        <dbReference type="EMBL" id="KAI3811168.1"/>
    </source>
</evidence>
<comment type="caution">
    <text evidence="1">The sequence shown here is derived from an EMBL/GenBank/DDBJ whole genome shotgun (WGS) entry which is preliminary data.</text>
</comment>
<gene>
    <name evidence="1" type="ORF">L1987_20886</name>
</gene>
<dbReference type="EMBL" id="CM042024">
    <property type="protein sequence ID" value="KAI3811168.1"/>
    <property type="molecule type" value="Genomic_DNA"/>
</dbReference>
<organism evidence="1 2">
    <name type="scientific">Smallanthus sonchifolius</name>
    <dbReference type="NCBI Taxonomy" id="185202"/>
    <lineage>
        <taxon>Eukaryota</taxon>
        <taxon>Viridiplantae</taxon>
        <taxon>Streptophyta</taxon>
        <taxon>Embryophyta</taxon>
        <taxon>Tracheophyta</taxon>
        <taxon>Spermatophyta</taxon>
        <taxon>Magnoliopsida</taxon>
        <taxon>eudicotyledons</taxon>
        <taxon>Gunneridae</taxon>
        <taxon>Pentapetalae</taxon>
        <taxon>asterids</taxon>
        <taxon>campanulids</taxon>
        <taxon>Asterales</taxon>
        <taxon>Asteraceae</taxon>
        <taxon>Asteroideae</taxon>
        <taxon>Heliantheae alliance</taxon>
        <taxon>Millerieae</taxon>
        <taxon>Smallanthus</taxon>
    </lineage>
</organism>
<sequence>MEQDRGKTLVLVGDGLSSALDEWFDVGGTKDWASWMIAVVNPKEAKDVFVLEWRILKNNMIVTRELARDYMYNATTLAEVVHFKNLSHTELMDVALVNQVRSNTWVAELHRLFLELIEENNKLVDRDTHVDVLGVKNNQLEESVNQLKAVVHASEEARGRVSEEKVSEMEKLKKHVEQVVGRCVELEKQYQQMVAEKGELLERVTVLEQLKP</sequence>
<name>A0ACB9IU22_9ASTR</name>
<proteinExistence type="predicted"/>